<dbReference type="PATRIC" id="fig|679936.5.peg.1108"/>
<dbReference type="InterPro" id="IPR009061">
    <property type="entry name" value="DNA-bd_dom_put_sf"/>
</dbReference>
<feature type="domain" description="HTH merR-type" evidence="3">
    <location>
        <begin position="12"/>
        <end position="79"/>
    </location>
</feature>
<dbReference type="AlphaFoldDB" id="G8TTV8"/>
<name>G8TTV8_SULAD</name>
<feature type="coiled-coil region" evidence="2">
    <location>
        <begin position="101"/>
        <end position="135"/>
    </location>
</feature>
<dbReference type="SUPFAM" id="SSF46955">
    <property type="entry name" value="Putative DNA-binding domain"/>
    <property type="match status" value="1"/>
</dbReference>
<organism evidence="4 5">
    <name type="scientific">Sulfobacillus acidophilus (strain ATCC 700253 / DSM 10332 / NAL)</name>
    <dbReference type="NCBI Taxonomy" id="679936"/>
    <lineage>
        <taxon>Bacteria</taxon>
        <taxon>Bacillati</taxon>
        <taxon>Bacillota</taxon>
        <taxon>Clostridia</taxon>
        <taxon>Eubacteriales</taxon>
        <taxon>Clostridiales Family XVII. Incertae Sedis</taxon>
        <taxon>Sulfobacillus</taxon>
    </lineage>
</organism>
<dbReference type="SMART" id="SM00422">
    <property type="entry name" value="HTH_MERR"/>
    <property type="match status" value="1"/>
</dbReference>
<dbReference type="PANTHER" id="PTHR30204:SF58">
    <property type="entry name" value="HTH-TYPE TRANSCRIPTIONAL REGULATOR YFMP"/>
    <property type="match status" value="1"/>
</dbReference>
<dbReference type="PROSITE" id="PS50937">
    <property type="entry name" value="HTH_MERR_2"/>
    <property type="match status" value="1"/>
</dbReference>
<proteinExistence type="predicted"/>
<sequence>MKAVNARRRSKRYTINELSEIFDVTPRTLRHYEDLGLLAPERRGNQRLYRERDRVRVQLILRGRRLGFGLKEIQEMLDLYDADPTEITQLQDVIKRGDAKLAAIQAQMEELATIRAELLELRAKMQQRLDDILQRKDD</sequence>
<dbReference type="Proteomes" id="UP000005439">
    <property type="component" value="Chromosome"/>
</dbReference>
<dbReference type="Pfam" id="PF13411">
    <property type="entry name" value="MerR_1"/>
    <property type="match status" value="1"/>
</dbReference>
<evidence type="ECO:0000313" key="5">
    <source>
        <dbReference type="Proteomes" id="UP000005439"/>
    </source>
</evidence>
<dbReference type="EMBL" id="CP003179">
    <property type="protein sequence ID" value="AEW04549.1"/>
    <property type="molecule type" value="Genomic_DNA"/>
</dbReference>
<evidence type="ECO:0000256" key="2">
    <source>
        <dbReference type="SAM" id="Coils"/>
    </source>
</evidence>
<dbReference type="HOGENOM" id="CLU_060077_3_1_9"/>
<dbReference type="KEGG" id="sap:Sulac_1049"/>
<dbReference type="Gene3D" id="1.10.1660.10">
    <property type="match status" value="1"/>
</dbReference>
<protein>
    <submittedName>
        <fullName evidence="4">Transcriptional regulator, MerR family</fullName>
    </submittedName>
</protein>
<dbReference type="GO" id="GO:0003677">
    <property type="term" value="F:DNA binding"/>
    <property type="evidence" value="ECO:0007669"/>
    <property type="project" value="UniProtKB-KW"/>
</dbReference>
<dbReference type="InterPro" id="IPR047057">
    <property type="entry name" value="MerR_fam"/>
</dbReference>
<dbReference type="PANTHER" id="PTHR30204">
    <property type="entry name" value="REDOX-CYCLING DRUG-SENSING TRANSCRIPTIONAL ACTIVATOR SOXR"/>
    <property type="match status" value="1"/>
</dbReference>
<dbReference type="GO" id="GO:0003700">
    <property type="term" value="F:DNA-binding transcription factor activity"/>
    <property type="evidence" value="ECO:0007669"/>
    <property type="project" value="InterPro"/>
</dbReference>
<evidence type="ECO:0000313" key="4">
    <source>
        <dbReference type="EMBL" id="AEW04549.1"/>
    </source>
</evidence>
<evidence type="ECO:0000256" key="1">
    <source>
        <dbReference type="ARBA" id="ARBA00023125"/>
    </source>
</evidence>
<keyword evidence="1" id="KW-0238">DNA-binding</keyword>
<keyword evidence="2" id="KW-0175">Coiled coil</keyword>
<gene>
    <name evidence="4" type="ordered locus">Sulac_1049</name>
</gene>
<dbReference type="CDD" id="cd04776">
    <property type="entry name" value="HTH_GnyR"/>
    <property type="match status" value="1"/>
</dbReference>
<evidence type="ECO:0000259" key="3">
    <source>
        <dbReference type="PROSITE" id="PS50937"/>
    </source>
</evidence>
<reference evidence="5" key="1">
    <citation type="submission" date="2011-12" db="EMBL/GenBank/DDBJ databases">
        <title>The complete genome of chromosome of Sulfobacillus acidophilus DSM 10332.</title>
        <authorList>
            <person name="Lucas S."/>
            <person name="Han J."/>
            <person name="Lapidus A."/>
            <person name="Bruce D."/>
            <person name="Goodwin L."/>
            <person name="Pitluck S."/>
            <person name="Peters L."/>
            <person name="Kyrpides N."/>
            <person name="Mavromatis K."/>
            <person name="Ivanova N."/>
            <person name="Mikhailova N."/>
            <person name="Chertkov O."/>
            <person name="Saunders E."/>
            <person name="Detter J.C."/>
            <person name="Tapia R."/>
            <person name="Han C."/>
            <person name="Land M."/>
            <person name="Hauser L."/>
            <person name="Markowitz V."/>
            <person name="Cheng J.-F."/>
            <person name="Hugenholtz P."/>
            <person name="Woyke T."/>
            <person name="Wu D."/>
            <person name="Pukall R."/>
            <person name="Gehrich-Schroeter G."/>
            <person name="Schneider S."/>
            <person name="Klenk H.-P."/>
            <person name="Eisen J.A."/>
        </authorList>
    </citation>
    <scope>NUCLEOTIDE SEQUENCE [LARGE SCALE GENOMIC DNA]</scope>
    <source>
        <strain evidence="5">ATCC 700253 / DSM 10332 / NAL</strain>
    </source>
</reference>
<reference evidence="4 5" key="2">
    <citation type="journal article" date="2012" name="Stand. Genomic Sci.">
        <title>Complete genome sequence of the moderately thermophilic mineral-sulfide-oxidizing firmicute Sulfobacillus acidophilus type strain (NAL(T)).</title>
        <authorList>
            <person name="Anderson I."/>
            <person name="Chertkov O."/>
            <person name="Chen A."/>
            <person name="Saunders E."/>
            <person name="Lapidus A."/>
            <person name="Nolan M."/>
            <person name="Lucas S."/>
            <person name="Hammon N."/>
            <person name="Deshpande S."/>
            <person name="Cheng J.F."/>
            <person name="Han C."/>
            <person name="Tapia R."/>
            <person name="Goodwin L.A."/>
            <person name="Pitluck S."/>
            <person name="Liolios K."/>
            <person name="Pagani I."/>
            <person name="Ivanova N."/>
            <person name="Mikhailova N."/>
            <person name="Pati A."/>
            <person name="Palaniappan K."/>
            <person name="Land M."/>
            <person name="Pan C."/>
            <person name="Rohde M."/>
            <person name="Pukall R."/>
            <person name="Goker M."/>
            <person name="Detter J.C."/>
            <person name="Woyke T."/>
            <person name="Bristow J."/>
            <person name="Eisen J.A."/>
            <person name="Markowitz V."/>
            <person name="Hugenholtz P."/>
            <person name="Kyrpides N.C."/>
            <person name="Klenk H.P."/>
            <person name="Mavromatis K."/>
        </authorList>
    </citation>
    <scope>NUCLEOTIDE SEQUENCE [LARGE SCALE GENOMIC DNA]</scope>
    <source>
        <strain evidence="5">ATCC 700253 / DSM 10332 / NAL</strain>
    </source>
</reference>
<accession>G8TTV8</accession>
<dbReference type="InterPro" id="IPR000551">
    <property type="entry name" value="MerR-type_HTH_dom"/>
</dbReference>
<keyword evidence="5" id="KW-1185">Reference proteome</keyword>
<dbReference type="STRING" id="679936.Sulac_1049"/>